<feature type="region of interest" description="Disordered" evidence="1">
    <location>
        <begin position="81"/>
        <end position="130"/>
    </location>
</feature>
<evidence type="ECO:0000313" key="2">
    <source>
        <dbReference type="EMBL" id="ACR38230.1"/>
    </source>
</evidence>
<organism evidence="2">
    <name type="scientific">Zea mays</name>
    <name type="common">Maize</name>
    <dbReference type="NCBI Taxonomy" id="4577"/>
    <lineage>
        <taxon>Eukaryota</taxon>
        <taxon>Viridiplantae</taxon>
        <taxon>Streptophyta</taxon>
        <taxon>Embryophyta</taxon>
        <taxon>Tracheophyta</taxon>
        <taxon>Spermatophyta</taxon>
        <taxon>Magnoliopsida</taxon>
        <taxon>Liliopsida</taxon>
        <taxon>Poales</taxon>
        <taxon>Poaceae</taxon>
        <taxon>PACMAD clade</taxon>
        <taxon>Panicoideae</taxon>
        <taxon>Andropogonodae</taxon>
        <taxon>Andropogoneae</taxon>
        <taxon>Tripsacinae</taxon>
        <taxon>Zea</taxon>
    </lineage>
</organism>
<reference evidence="2" key="2">
    <citation type="submission" date="2012-06" db="EMBL/GenBank/DDBJ databases">
        <authorList>
            <person name="Yu Y."/>
            <person name="Currie J."/>
            <person name="Lomeli R."/>
            <person name="Angelova A."/>
            <person name="Collura K."/>
            <person name="Wissotski M."/>
            <person name="Campos D."/>
            <person name="Kudrna D."/>
            <person name="Golser W."/>
            <person name="Ashely E."/>
            <person name="Descour A."/>
            <person name="Fernandes J."/>
            <person name="Soderlund C."/>
            <person name="Walbot V."/>
        </authorList>
    </citation>
    <scope>NUCLEOTIDE SEQUENCE</scope>
    <source>
        <strain evidence="2">B73</strain>
    </source>
</reference>
<sequence length="212" mass="23356">MCLEFALNASNLLCFSVRSRDTVCTLLHRSYMLSSDSRSLSVSSRATVAGLVCERWGHTLSTLSIPHGDGVVPRCGEAPNRGRNWGHERRRAEAPSANGKGEEPGIWGRHGSRARKRHPRTGREGNRGFGDAYVNARKRRPRTGRERNRGRDLGMPWVEGAHVVCAGEEPGLDLRATGISGRRIESGMLCAVETVEGWWGMAGELKSYYLGL</sequence>
<dbReference type="AlphaFoldDB" id="C4JAN0"/>
<accession>C4JAN0</accession>
<proteinExistence type="evidence at transcript level"/>
<evidence type="ECO:0000256" key="1">
    <source>
        <dbReference type="SAM" id="MobiDB-lite"/>
    </source>
</evidence>
<feature type="compositionally biased region" description="Basic residues" evidence="1">
    <location>
        <begin position="110"/>
        <end position="120"/>
    </location>
</feature>
<name>C4JAN0_MAIZE</name>
<reference evidence="2" key="1">
    <citation type="journal article" date="2009" name="PLoS Genet.">
        <title>Sequencing, mapping, and analysis of 27,455 maize full-length cDNAs.</title>
        <authorList>
            <person name="Soderlund C."/>
            <person name="Descour A."/>
            <person name="Kudrna D."/>
            <person name="Bomhoff M."/>
            <person name="Boyd L."/>
            <person name="Currie J."/>
            <person name="Angelova A."/>
            <person name="Collura K."/>
            <person name="Wissotski M."/>
            <person name="Ashley E."/>
            <person name="Morrow D."/>
            <person name="Fernandes J."/>
            <person name="Walbot V."/>
            <person name="Yu Y."/>
        </authorList>
    </citation>
    <scope>NUCLEOTIDE SEQUENCE</scope>
    <source>
        <strain evidence="2">B73</strain>
    </source>
</reference>
<dbReference type="EMBL" id="BT087877">
    <property type="protein sequence ID" value="ACR38230.1"/>
    <property type="molecule type" value="mRNA"/>
</dbReference>
<protein>
    <submittedName>
        <fullName evidence="2">Uncharacterized protein</fullName>
    </submittedName>
</protein>